<gene>
    <name evidence="1" type="ORF">TKK_007929</name>
</gene>
<evidence type="ECO:0000313" key="2">
    <source>
        <dbReference type="Proteomes" id="UP001627154"/>
    </source>
</evidence>
<dbReference type="Proteomes" id="UP001627154">
    <property type="component" value="Unassembled WGS sequence"/>
</dbReference>
<organism evidence="1 2">
    <name type="scientific">Trichogramma kaykai</name>
    <dbReference type="NCBI Taxonomy" id="54128"/>
    <lineage>
        <taxon>Eukaryota</taxon>
        <taxon>Metazoa</taxon>
        <taxon>Ecdysozoa</taxon>
        <taxon>Arthropoda</taxon>
        <taxon>Hexapoda</taxon>
        <taxon>Insecta</taxon>
        <taxon>Pterygota</taxon>
        <taxon>Neoptera</taxon>
        <taxon>Endopterygota</taxon>
        <taxon>Hymenoptera</taxon>
        <taxon>Apocrita</taxon>
        <taxon>Proctotrupomorpha</taxon>
        <taxon>Chalcidoidea</taxon>
        <taxon>Trichogrammatidae</taxon>
        <taxon>Trichogramma</taxon>
    </lineage>
</organism>
<dbReference type="EMBL" id="JBJJXI010000059">
    <property type="protein sequence ID" value="KAL3398825.1"/>
    <property type="molecule type" value="Genomic_DNA"/>
</dbReference>
<proteinExistence type="predicted"/>
<sequence length="151" mass="17193">MAGSRPPPLGAYSWQAISCVRGALLWRRNCFRSSMKIRSRARVRTTTALFTFKRLSLAHSICNCVPLIYIIIRTPICHYHARTSVQWQQQWPSRSSATLAPALASPKEPLVRMRDIALYPTTALVYLYGQGSLDLYTFTYVLVRTEEGKII</sequence>
<dbReference type="AlphaFoldDB" id="A0ABD2X1E4"/>
<evidence type="ECO:0000313" key="1">
    <source>
        <dbReference type="EMBL" id="KAL3398825.1"/>
    </source>
</evidence>
<name>A0ABD2X1E4_9HYME</name>
<reference evidence="1 2" key="1">
    <citation type="journal article" date="2024" name="bioRxiv">
        <title>A reference genome for Trichogramma kaykai: A tiny desert-dwelling parasitoid wasp with competing sex-ratio distorters.</title>
        <authorList>
            <person name="Culotta J."/>
            <person name="Lindsey A.R."/>
        </authorList>
    </citation>
    <scope>NUCLEOTIDE SEQUENCE [LARGE SCALE GENOMIC DNA]</scope>
    <source>
        <strain evidence="1 2">KSX58</strain>
    </source>
</reference>
<keyword evidence="2" id="KW-1185">Reference proteome</keyword>
<protein>
    <submittedName>
        <fullName evidence="1">Uncharacterized protein</fullName>
    </submittedName>
</protein>
<accession>A0ABD2X1E4</accession>
<comment type="caution">
    <text evidence="1">The sequence shown here is derived from an EMBL/GenBank/DDBJ whole genome shotgun (WGS) entry which is preliminary data.</text>
</comment>